<protein>
    <submittedName>
        <fullName evidence="3">Glycosyltransferase family 4 protein</fullName>
    </submittedName>
</protein>
<evidence type="ECO:0000313" key="3">
    <source>
        <dbReference type="EMBL" id="QLH76837.1"/>
    </source>
</evidence>
<dbReference type="GO" id="GO:0016757">
    <property type="term" value="F:glycosyltransferase activity"/>
    <property type="evidence" value="ECO:0007669"/>
    <property type="project" value="InterPro"/>
</dbReference>
<dbReference type="OrthoDB" id="132546at2157"/>
<dbReference type="CDD" id="cd03794">
    <property type="entry name" value="GT4_WbuB-like"/>
    <property type="match status" value="1"/>
</dbReference>
<accession>A0A7D5NZF5</accession>
<dbReference type="GeneID" id="56077346"/>
<dbReference type="KEGG" id="hrr:HZS55_05745"/>
<dbReference type="EMBL" id="CP058910">
    <property type="protein sequence ID" value="QLH76837.1"/>
    <property type="molecule type" value="Genomic_DNA"/>
</dbReference>
<dbReference type="InterPro" id="IPR028098">
    <property type="entry name" value="Glyco_trans_4-like_N"/>
</dbReference>
<dbReference type="Pfam" id="PF13439">
    <property type="entry name" value="Glyco_transf_4"/>
    <property type="match status" value="1"/>
</dbReference>
<evidence type="ECO:0000259" key="1">
    <source>
        <dbReference type="Pfam" id="PF00534"/>
    </source>
</evidence>
<name>A0A7D5NZF5_9EURY</name>
<dbReference type="Pfam" id="PF00534">
    <property type="entry name" value="Glycos_transf_1"/>
    <property type="match status" value="1"/>
</dbReference>
<evidence type="ECO:0000313" key="4">
    <source>
        <dbReference type="Proteomes" id="UP000509667"/>
    </source>
</evidence>
<dbReference type="SUPFAM" id="SSF53756">
    <property type="entry name" value="UDP-Glycosyltransferase/glycogen phosphorylase"/>
    <property type="match status" value="1"/>
</dbReference>
<feature type="domain" description="Glycosyltransferase subfamily 4-like N-terminal" evidence="2">
    <location>
        <begin position="18"/>
        <end position="189"/>
    </location>
</feature>
<feature type="domain" description="Glycosyl transferase family 1" evidence="1">
    <location>
        <begin position="207"/>
        <end position="363"/>
    </location>
</feature>
<dbReference type="AlphaFoldDB" id="A0A7D5NZF5"/>
<gene>
    <name evidence="3" type="ORF">HZS55_05745</name>
</gene>
<dbReference type="RefSeq" id="WP_179910771.1">
    <property type="nucleotide sequence ID" value="NZ_CP058910.1"/>
</dbReference>
<organism evidence="3 4">
    <name type="scientific">Halosimplex rubrum</name>
    <dbReference type="NCBI Taxonomy" id="869889"/>
    <lineage>
        <taxon>Archaea</taxon>
        <taxon>Methanobacteriati</taxon>
        <taxon>Methanobacteriota</taxon>
        <taxon>Stenosarchaea group</taxon>
        <taxon>Halobacteria</taxon>
        <taxon>Halobacteriales</taxon>
        <taxon>Haloarculaceae</taxon>
        <taxon>Halosimplex</taxon>
    </lineage>
</organism>
<reference evidence="3 4" key="1">
    <citation type="submission" date="2020-07" db="EMBL/GenBank/DDBJ databases">
        <title>Halosimplex pelagicum sp. nov. and Halosimplex rubrum sp. nov., isolated from salted brown alga Laminaria, and emended description of the genus Halosimplex.</title>
        <authorList>
            <person name="Cui H."/>
        </authorList>
    </citation>
    <scope>NUCLEOTIDE SEQUENCE [LARGE SCALE GENOMIC DNA]</scope>
    <source>
        <strain evidence="3 4">R27</strain>
    </source>
</reference>
<dbReference type="PANTHER" id="PTHR12526">
    <property type="entry name" value="GLYCOSYLTRANSFERASE"/>
    <property type="match status" value="1"/>
</dbReference>
<evidence type="ECO:0000259" key="2">
    <source>
        <dbReference type="Pfam" id="PF13439"/>
    </source>
</evidence>
<sequence>MTSLIFVSTNDLSKTSGSGVATREIVRAIGSVTTADLCVICPDPAETLSTDLRAVVDRFRFLPAETNPGHPLWHAKIETALGWHLLAAIRVERPAAVVTRLAQSTLFPAPICRALSIPYLLMVRGVVNRDDEYDRTKLSAIVEQVVRLNVSLADEVTVAFEAVREAIGDYRRLDQSHIEIVPNAVDPERFTPVNREEARVACEADLPPDTFVLGFVGTLAERQMLPALFRALSDVPDVHLLVVGSGPVGDRLRTLTADLTIESQVTFVGQVPYNAVPTYIGACDAAYGVVNPKRPSNPIKVYEYLACERPVLTSRSPEMTFVEHKNAGVVIEEVTPAAVADAVRELRDSTPNRRREMGVRGREYVLANHTWATVARRVLPDTLQRPRAHVEEAEE</sequence>
<dbReference type="InterPro" id="IPR001296">
    <property type="entry name" value="Glyco_trans_1"/>
</dbReference>
<dbReference type="PANTHER" id="PTHR12526:SF622">
    <property type="entry name" value="GLYCOSYLTRANSFERASE (GROUP I)"/>
    <property type="match status" value="1"/>
</dbReference>
<keyword evidence="4" id="KW-1185">Reference proteome</keyword>
<keyword evidence="3" id="KW-0808">Transferase</keyword>
<dbReference type="Proteomes" id="UP000509667">
    <property type="component" value="Chromosome"/>
</dbReference>
<dbReference type="Gene3D" id="3.40.50.2000">
    <property type="entry name" value="Glycogen Phosphorylase B"/>
    <property type="match status" value="2"/>
</dbReference>
<proteinExistence type="predicted"/>